<organism evidence="1 2">
    <name type="scientific">Eleutherodactylus coqui</name>
    <name type="common">Puerto Rican coqui</name>
    <dbReference type="NCBI Taxonomy" id="57060"/>
    <lineage>
        <taxon>Eukaryota</taxon>
        <taxon>Metazoa</taxon>
        <taxon>Chordata</taxon>
        <taxon>Craniata</taxon>
        <taxon>Vertebrata</taxon>
        <taxon>Euteleostomi</taxon>
        <taxon>Amphibia</taxon>
        <taxon>Batrachia</taxon>
        <taxon>Anura</taxon>
        <taxon>Neobatrachia</taxon>
        <taxon>Hyloidea</taxon>
        <taxon>Eleutherodactylidae</taxon>
        <taxon>Eleutherodactylinae</taxon>
        <taxon>Eleutherodactylus</taxon>
        <taxon>Eleutherodactylus</taxon>
    </lineage>
</organism>
<evidence type="ECO:0000313" key="2">
    <source>
        <dbReference type="Proteomes" id="UP000770717"/>
    </source>
</evidence>
<protein>
    <submittedName>
        <fullName evidence="1">Uncharacterized protein</fullName>
    </submittedName>
</protein>
<reference evidence="1" key="1">
    <citation type="thesis" date="2020" institute="ProQuest LLC" country="789 East Eisenhower Parkway, Ann Arbor, MI, USA">
        <title>Comparative Genomics and Chromosome Evolution.</title>
        <authorList>
            <person name="Mudd A.B."/>
        </authorList>
    </citation>
    <scope>NUCLEOTIDE SEQUENCE</scope>
    <source>
        <strain evidence="1">HN-11 Male</strain>
        <tissue evidence="1">Kidney and liver</tissue>
    </source>
</reference>
<proteinExistence type="predicted"/>
<dbReference type="Proteomes" id="UP000770717">
    <property type="component" value="Unassembled WGS sequence"/>
</dbReference>
<dbReference type="EMBL" id="WNTK01000007">
    <property type="protein sequence ID" value="KAG9480319.1"/>
    <property type="molecule type" value="Genomic_DNA"/>
</dbReference>
<evidence type="ECO:0000313" key="1">
    <source>
        <dbReference type="EMBL" id="KAG9480319.1"/>
    </source>
</evidence>
<keyword evidence="2" id="KW-1185">Reference proteome</keyword>
<name>A0A8J6K9D3_ELECQ</name>
<accession>A0A8J6K9D3</accession>
<dbReference type="AlphaFoldDB" id="A0A8J6K9D3"/>
<comment type="caution">
    <text evidence="1">The sequence shown here is derived from an EMBL/GenBank/DDBJ whole genome shotgun (WGS) entry which is preliminary data.</text>
</comment>
<gene>
    <name evidence="1" type="ORF">GDO78_012019</name>
</gene>
<sequence length="92" mass="10687">MHFQCPLTVCGPFIYLFFANIEFLNPSSCPLVTDWTLEAVYGCGVYLAVHIHTLMEVGIQMERIHYLFYIWKTALFRLFLSHGSRLPPYPSI</sequence>